<dbReference type="AlphaFoldDB" id="A0A8E6B9T6"/>
<dbReference type="Gene3D" id="3.40.50.150">
    <property type="entry name" value="Vaccinia Virus protein VP39"/>
    <property type="match status" value="1"/>
</dbReference>
<dbReference type="GO" id="GO:0008168">
    <property type="term" value="F:methyltransferase activity"/>
    <property type="evidence" value="ECO:0007669"/>
    <property type="project" value="UniProtKB-KW"/>
</dbReference>
<keyword evidence="1" id="KW-0808">Transferase</keyword>
<gene>
    <name evidence="1" type="ORF">KIH39_07790</name>
</gene>
<dbReference type="KEGG" id="tsph:KIH39_07790"/>
<dbReference type="GO" id="GO:0032259">
    <property type="term" value="P:methylation"/>
    <property type="evidence" value="ECO:0007669"/>
    <property type="project" value="UniProtKB-KW"/>
</dbReference>
<dbReference type="EMBL" id="CP074694">
    <property type="protein sequence ID" value="QVL34875.1"/>
    <property type="molecule type" value="Genomic_DNA"/>
</dbReference>
<keyword evidence="1" id="KW-0489">Methyltransferase</keyword>
<evidence type="ECO:0000313" key="2">
    <source>
        <dbReference type="Proteomes" id="UP000676194"/>
    </source>
</evidence>
<evidence type="ECO:0000313" key="1">
    <source>
        <dbReference type="EMBL" id="QVL34875.1"/>
    </source>
</evidence>
<dbReference type="Proteomes" id="UP000676194">
    <property type="component" value="Chromosome"/>
</dbReference>
<keyword evidence="2" id="KW-1185">Reference proteome</keyword>
<dbReference type="Pfam" id="PF13489">
    <property type="entry name" value="Methyltransf_23"/>
    <property type="match status" value="1"/>
</dbReference>
<protein>
    <submittedName>
        <fullName evidence="1">Methyltransferase domain-containing protein</fullName>
    </submittedName>
</protein>
<dbReference type="CDD" id="cd02440">
    <property type="entry name" value="AdoMet_MTases"/>
    <property type="match status" value="1"/>
</dbReference>
<dbReference type="SUPFAM" id="SSF53335">
    <property type="entry name" value="S-adenosyl-L-methionine-dependent methyltransferases"/>
    <property type="match status" value="1"/>
</dbReference>
<sequence length="198" mass="22582">MVLRAISSREIQPACILDVGCGVGQLIPYVSDLCKTYIGADVVRYQDFPDNYDFCKVDLDSGRIPLPENYADLVVAIETIEHLENPRFFVRELTRLTRPGGWIFITTPNQLSLLSFMTLFLKGQFNAFQEGPGLYPSHISALLEVDLIRMARENHWREVSTLFSLNGRIPGFSRQYPFLLARVLPKRFSDNILIVGRK</sequence>
<organism evidence="1 2">
    <name type="scientific">Telmatocola sphagniphila</name>
    <dbReference type="NCBI Taxonomy" id="1123043"/>
    <lineage>
        <taxon>Bacteria</taxon>
        <taxon>Pseudomonadati</taxon>
        <taxon>Planctomycetota</taxon>
        <taxon>Planctomycetia</taxon>
        <taxon>Gemmatales</taxon>
        <taxon>Gemmataceae</taxon>
    </lineage>
</organism>
<accession>A0A8E6B9T6</accession>
<reference evidence="1" key="1">
    <citation type="submission" date="2021-05" db="EMBL/GenBank/DDBJ databases">
        <title>Complete genome sequence of the cellulolytic planctomycete Telmatocola sphagniphila SP2T and characterization of the first cellulase from planctomycetes.</title>
        <authorList>
            <person name="Rakitin A.L."/>
            <person name="Beletsky A.V."/>
            <person name="Naumoff D.G."/>
            <person name="Kulichevskaya I.S."/>
            <person name="Mardanov A.V."/>
            <person name="Ravin N.V."/>
            <person name="Dedysh S.N."/>
        </authorList>
    </citation>
    <scope>NUCLEOTIDE SEQUENCE</scope>
    <source>
        <strain evidence="1">SP2T</strain>
    </source>
</reference>
<name>A0A8E6B9T6_9BACT</name>
<proteinExistence type="predicted"/>
<dbReference type="InterPro" id="IPR029063">
    <property type="entry name" value="SAM-dependent_MTases_sf"/>
</dbReference>